<name>A0A1B8U6R8_9FLAO</name>
<keyword evidence="2" id="KW-0378">Hydrolase</keyword>
<dbReference type="CDD" id="cd01821">
    <property type="entry name" value="Rhamnogalacturan_acetylesterase_like"/>
    <property type="match status" value="1"/>
</dbReference>
<dbReference type="PANTHER" id="PTHR43695">
    <property type="entry name" value="PUTATIVE (AFU_ORTHOLOGUE AFUA_2G17250)-RELATED"/>
    <property type="match status" value="1"/>
</dbReference>
<feature type="domain" description="SGNH hydrolase-type esterase" evidence="3">
    <location>
        <begin position="190"/>
        <end position="338"/>
    </location>
</feature>
<evidence type="ECO:0000259" key="3">
    <source>
        <dbReference type="Pfam" id="PF13472"/>
    </source>
</evidence>
<dbReference type="AlphaFoldDB" id="A0A1B8U6R8"/>
<dbReference type="InterPro" id="IPR036514">
    <property type="entry name" value="SGNH_hydro_sf"/>
</dbReference>
<evidence type="ECO:0000256" key="2">
    <source>
        <dbReference type="ARBA" id="ARBA00022801"/>
    </source>
</evidence>
<dbReference type="Pfam" id="PF13472">
    <property type="entry name" value="Lipase_GDSL_2"/>
    <property type="match status" value="1"/>
</dbReference>
<comment type="caution">
    <text evidence="4">The sequence shown here is derived from an EMBL/GenBank/DDBJ whole genome shotgun (WGS) entry which is preliminary data.</text>
</comment>
<comment type="similarity">
    <text evidence="1">Belongs to the 'GDSL' lipolytic enzyme family.</text>
</comment>
<dbReference type="SUPFAM" id="SSF49785">
    <property type="entry name" value="Galactose-binding domain-like"/>
    <property type="match status" value="1"/>
</dbReference>
<keyword evidence="5" id="KW-1185">Reference proteome</keyword>
<dbReference type="RefSeq" id="WP_083139560.1">
    <property type="nucleotide sequence ID" value="NZ_CP019337.1"/>
</dbReference>
<dbReference type="Gene3D" id="2.60.120.430">
    <property type="entry name" value="Galactose-binding lectin"/>
    <property type="match status" value="1"/>
</dbReference>
<dbReference type="EMBL" id="LSFL01000004">
    <property type="protein sequence ID" value="OBY67518.1"/>
    <property type="molecule type" value="Genomic_DNA"/>
</dbReference>
<dbReference type="InterPro" id="IPR037459">
    <property type="entry name" value="RhgT-like"/>
</dbReference>
<gene>
    <name evidence="4" type="ORF">LPB301_02395</name>
</gene>
<evidence type="ECO:0000313" key="5">
    <source>
        <dbReference type="Proteomes" id="UP000092612"/>
    </source>
</evidence>
<dbReference type="InterPro" id="IPR013830">
    <property type="entry name" value="SGNH_hydro"/>
</dbReference>
<proteinExistence type="inferred from homology"/>
<dbReference type="InterPro" id="IPR008979">
    <property type="entry name" value="Galactose-bd-like_sf"/>
</dbReference>
<dbReference type="STRING" id="996801.BW723_07095"/>
<organism evidence="4 5">
    <name type="scientific">Polaribacter reichenbachii</name>
    <dbReference type="NCBI Taxonomy" id="996801"/>
    <lineage>
        <taxon>Bacteria</taxon>
        <taxon>Pseudomonadati</taxon>
        <taxon>Bacteroidota</taxon>
        <taxon>Flavobacteriia</taxon>
        <taxon>Flavobacteriales</taxon>
        <taxon>Flavobacteriaceae</taxon>
    </lineage>
</organism>
<reference evidence="5" key="1">
    <citation type="submission" date="2016-02" db="EMBL/GenBank/DDBJ databases">
        <title>Paenibacillus sp. LPB0068, isolated from Crassostrea gigas.</title>
        <authorList>
            <person name="Shin S.-K."/>
            <person name="Yi H."/>
        </authorList>
    </citation>
    <scope>NUCLEOTIDE SEQUENCE [LARGE SCALE GENOMIC DNA]</scope>
    <source>
        <strain evidence="5">KCTC 23969</strain>
    </source>
</reference>
<evidence type="ECO:0000313" key="4">
    <source>
        <dbReference type="EMBL" id="OBY67518.1"/>
    </source>
</evidence>
<protein>
    <submittedName>
        <fullName evidence="4">Rhamnogalacturonan acetylesterase</fullName>
    </submittedName>
</protein>
<dbReference type="PANTHER" id="PTHR43695:SF1">
    <property type="entry name" value="RHAMNOGALACTURONAN ACETYLESTERASE"/>
    <property type="match status" value="1"/>
</dbReference>
<sequence>MITKIFFKNIVFILIGMYQFLGVAQNNAITFNFDKSNSQSTHTNIQNSIIYSNNLGYGFDFNTGDNAQFNGTNLYGEENVYFSIKLPEGNYQIDITFGGSKASLSTIKAESRRLMVNQLFVDANKEFTKSFTVNVRSSKINDHQKIKLKKRELLHLNWDNKLTLEFLGNFAIKNIKITPVNNAKTIFLAGDSTVADQDLEPWASWGQFFTNYVNSNVVVANYASSGASLGSFKNRNRFEKILYSLRKDDFVFIEFGHNDEKIKGEGNGAWGLYMNLLKEFVTKIRQKGGIPILCTPTQRRLFYNNGKLKPTHGEFPDAMRKVAEDLDVYLIDVTKITTKMYETWGIENSKNAFVHYAANTFPGQTTELKDNTHFNSFGANEIAISIVQTIKNLNLPISKLLKKDIKYYNENDPHNFKNWTLPISAKFENTKPDGN</sequence>
<dbReference type="Gene3D" id="3.40.50.1110">
    <property type="entry name" value="SGNH hydrolase"/>
    <property type="match status" value="1"/>
</dbReference>
<dbReference type="Proteomes" id="UP000092612">
    <property type="component" value="Unassembled WGS sequence"/>
</dbReference>
<evidence type="ECO:0000256" key="1">
    <source>
        <dbReference type="ARBA" id="ARBA00008668"/>
    </source>
</evidence>
<dbReference type="OrthoDB" id="9807041at2"/>
<accession>A0A1B8U6R8</accession>
<dbReference type="GO" id="GO:0016788">
    <property type="term" value="F:hydrolase activity, acting on ester bonds"/>
    <property type="evidence" value="ECO:0007669"/>
    <property type="project" value="UniProtKB-ARBA"/>
</dbReference>
<dbReference type="SUPFAM" id="SSF52266">
    <property type="entry name" value="SGNH hydrolase"/>
    <property type="match status" value="1"/>
</dbReference>